<feature type="domain" description="MoaB/Mog" evidence="3">
    <location>
        <begin position="4"/>
        <end position="171"/>
    </location>
</feature>
<keyword evidence="2" id="KW-0175">Coiled coil</keyword>
<dbReference type="Pfam" id="PF00994">
    <property type="entry name" value="MoCF_biosynth"/>
    <property type="match status" value="1"/>
</dbReference>
<keyword evidence="5" id="KW-1185">Reference proteome</keyword>
<dbReference type="InterPro" id="IPR001453">
    <property type="entry name" value="MoaB/Mog_dom"/>
</dbReference>
<dbReference type="NCBIfam" id="TIGR00177">
    <property type="entry name" value="molyb_syn"/>
    <property type="match status" value="1"/>
</dbReference>
<dbReference type="AlphaFoldDB" id="A0A419SL13"/>
<reference evidence="4 5" key="1">
    <citation type="submission" date="2016-08" db="EMBL/GenBank/DDBJ databases">
        <title>Novel Firmicute Genomes.</title>
        <authorList>
            <person name="Poppleton D.I."/>
            <person name="Gribaldo S."/>
        </authorList>
    </citation>
    <scope>NUCLEOTIDE SEQUENCE [LARGE SCALE GENOMIC DNA]</scope>
    <source>
        <strain evidence="4 5">RAOx-1</strain>
    </source>
</reference>
<dbReference type="NCBIfam" id="TIGR00199">
    <property type="entry name" value="PncC_domain"/>
    <property type="match status" value="1"/>
</dbReference>
<dbReference type="Proteomes" id="UP000284219">
    <property type="component" value="Unassembled WGS sequence"/>
</dbReference>
<feature type="coiled-coil region" evidence="2">
    <location>
        <begin position="222"/>
        <end position="249"/>
    </location>
</feature>
<organism evidence="4 5">
    <name type="scientific">Ammoniphilus oxalaticus</name>
    <dbReference type="NCBI Taxonomy" id="66863"/>
    <lineage>
        <taxon>Bacteria</taxon>
        <taxon>Bacillati</taxon>
        <taxon>Bacillota</taxon>
        <taxon>Bacilli</taxon>
        <taxon>Bacillales</taxon>
        <taxon>Paenibacillaceae</taxon>
        <taxon>Aneurinibacillus group</taxon>
        <taxon>Ammoniphilus</taxon>
    </lineage>
</organism>
<dbReference type="PANTHER" id="PTHR13939">
    <property type="entry name" value="NICOTINAMIDE-NUCLEOTIDE AMIDOHYDROLASE PNCC"/>
    <property type="match status" value="1"/>
</dbReference>
<dbReference type="InterPro" id="IPR050101">
    <property type="entry name" value="CinA"/>
</dbReference>
<dbReference type="Gene3D" id="3.90.950.20">
    <property type="entry name" value="CinA-like"/>
    <property type="match status" value="1"/>
</dbReference>
<dbReference type="InterPro" id="IPR036653">
    <property type="entry name" value="CinA-like_C"/>
</dbReference>
<dbReference type="Gene3D" id="3.30.70.2860">
    <property type="match status" value="1"/>
</dbReference>
<comment type="similarity">
    <text evidence="1">Belongs to the CinA family.</text>
</comment>
<dbReference type="PIRSF" id="PIRSF006728">
    <property type="entry name" value="CinA"/>
    <property type="match status" value="1"/>
</dbReference>
<proteinExistence type="inferred from homology"/>
<protein>
    <recommendedName>
        <fullName evidence="1">Putative competence-damage inducible protein</fullName>
    </recommendedName>
</protein>
<dbReference type="InterPro" id="IPR036425">
    <property type="entry name" value="MoaB/Mog-like_dom_sf"/>
</dbReference>
<dbReference type="NCBIfam" id="TIGR00200">
    <property type="entry name" value="cinA_nterm"/>
    <property type="match status" value="1"/>
</dbReference>
<dbReference type="Pfam" id="PF18146">
    <property type="entry name" value="CinA_KH"/>
    <property type="match status" value="1"/>
</dbReference>
<gene>
    <name evidence="1" type="primary">cinA</name>
    <name evidence="4" type="ORF">BEP19_07805</name>
</gene>
<dbReference type="CDD" id="cd00885">
    <property type="entry name" value="cinA"/>
    <property type="match status" value="1"/>
</dbReference>
<dbReference type="SMART" id="SM00852">
    <property type="entry name" value="MoCF_biosynth"/>
    <property type="match status" value="1"/>
</dbReference>
<dbReference type="OrthoDB" id="9801454at2"/>
<evidence type="ECO:0000313" key="4">
    <source>
        <dbReference type="EMBL" id="RKD24693.1"/>
    </source>
</evidence>
<dbReference type="Pfam" id="PF02464">
    <property type="entry name" value="CinA"/>
    <property type="match status" value="1"/>
</dbReference>
<dbReference type="HAMAP" id="MF_00226_B">
    <property type="entry name" value="CinA_B"/>
    <property type="match status" value="1"/>
</dbReference>
<evidence type="ECO:0000256" key="1">
    <source>
        <dbReference type="HAMAP-Rule" id="MF_00226"/>
    </source>
</evidence>
<dbReference type="RefSeq" id="WP_120189979.1">
    <property type="nucleotide sequence ID" value="NZ_MCHY01000008.1"/>
</dbReference>
<dbReference type="InterPro" id="IPR008135">
    <property type="entry name" value="Competence-induced_CinA"/>
</dbReference>
<dbReference type="InterPro" id="IPR008136">
    <property type="entry name" value="CinA_C"/>
</dbReference>
<dbReference type="EMBL" id="MCHY01000008">
    <property type="protein sequence ID" value="RKD24693.1"/>
    <property type="molecule type" value="Genomic_DNA"/>
</dbReference>
<comment type="caution">
    <text evidence="4">The sequence shown here is derived from an EMBL/GenBank/DDBJ whole genome shotgun (WGS) entry which is preliminary data.</text>
</comment>
<name>A0A419SL13_9BACL</name>
<dbReference type="SUPFAM" id="SSF142433">
    <property type="entry name" value="CinA-like"/>
    <property type="match status" value="1"/>
</dbReference>
<sequence length="412" mass="45130">MEAEIISVGTELLLGQICNTNAQFLSKRLAEIGINVFYHTAVGDNPTRLLNVVRSAEQRSNIIIFTGGLGPTKDDLTKETLAAHLGKTRVEHKQAMDRIHNYFKQRGIEMTANNRKQSEIIEGSVVFPNDHGMAPGMAIEVNDIHYLLLPGPPRELHPMYDRYTIPYLQSLFQEKYTVHSKTLRFFGIGESMLEEKLIDLIDQQTNPTIALLASEAEVSVRLTAKAKDLDEANERIATLEAELQARVGDSIYGYDDDSLASVVSHLLKQKSWSLAAAESCSGGAISQSFTELPGASEVFAGGIVSYSADAKMNALGVDADLIEQYGTVSEQTARTMAIQARKLFSADIGVSVTGVAGPEPTENKAVGVVFIGVSTKQGVEVFAPRLSGSRQNIQLRAAKYALFYVYEWLNRL</sequence>
<evidence type="ECO:0000259" key="3">
    <source>
        <dbReference type="SMART" id="SM00852"/>
    </source>
</evidence>
<accession>A0A419SL13</accession>
<dbReference type="InterPro" id="IPR041424">
    <property type="entry name" value="CinA_KH"/>
</dbReference>
<evidence type="ECO:0000313" key="5">
    <source>
        <dbReference type="Proteomes" id="UP000284219"/>
    </source>
</evidence>
<evidence type="ECO:0000256" key="2">
    <source>
        <dbReference type="SAM" id="Coils"/>
    </source>
</evidence>
<dbReference type="SUPFAM" id="SSF53218">
    <property type="entry name" value="Molybdenum cofactor biosynthesis proteins"/>
    <property type="match status" value="1"/>
</dbReference>
<dbReference type="Gene3D" id="3.40.980.10">
    <property type="entry name" value="MoaB/Mog-like domain"/>
    <property type="match status" value="1"/>
</dbReference>
<dbReference type="NCBIfam" id="NF001813">
    <property type="entry name" value="PRK00549.1"/>
    <property type="match status" value="1"/>
</dbReference>
<dbReference type="PANTHER" id="PTHR13939:SF0">
    <property type="entry name" value="NMN AMIDOHYDROLASE-LIKE PROTEIN YFAY"/>
    <property type="match status" value="1"/>
</dbReference>